<keyword evidence="2" id="KW-1133">Transmembrane helix</keyword>
<gene>
    <name evidence="4" type="ORF">SAMN05216167_11562</name>
</gene>
<feature type="transmembrane region" description="Helical" evidence="2">
    <location>
        <begin position="66"/>
        <end position="85"/>
    </location>
</feature>
<feature type="coiled-coil region" evidence="1">
    <location>
        <begin position="207"/>
        <end position="234"/>
    </location>
</feature>
<protein>
    <submittedName>
        <fullName evidence="4">Histidine kinase</fullName>
    </submittedName>
</protein>
<dbReference type="PANTHER" id="PTHR34220:SF7">
    <property type="entry name" value="SENSOR HISTIDINE KINASE YPDA"/>
    <property type="match status" value="1"/>
</dbReference>
<proteinExistence type="predicted"/>
<dbReference type="InterPro" id="IPR010559">
    <property type="entry name" value="Sig_transdc_His_kin_internal"/>
</dbReference>
<evidence type="ECO:0000313" key="5">
    <source>
        <dbReference type="Proteomes" id="UP000198598"/>
    </source>
</evidence>
<keyword evidence="2" id="KW-0812">Transmembrane</keyword>
<dbReference type="RefSeq" id="WP_093831896.1">
    <property type="nucleotide sequence ID" value="NZ_FOLQ01000015.1"/>
</dbReference>
<dbReference type="STRING" id="662367.SAMN05216167_11562"/>
<dbReference type="GO" id="GO:0000155">
    <property type="term" value="F:phosphorelay sensor kinase activity"/>
    <property type="evidence" value="ECO:0007669"/>
    <property type="project" value="InterPro"/>
</dbReference>
<evidence type="ECO:0000256" key="2">
    <source>
        <dbReference type="SAM" id="Phobius"/>
    </source>
</evidence>
<dbReference type="InterPro" id="IPR050640">
    <property type="entry name" value="Bact_2-comp_sensor_kinase"/>
</dbReference>
<feature type="domain" description="Signal transduction histidine kinase internal region" evidence="3">
    <location>
        <begin position="227"/>
        <end position="301"/>
    </location>
</feature>
<name>A0A1I2BDB2_9BACT</name>
<sequence length="428" mass="49368">MLHFKLKTTTKLLFADDPDHPQPKRAWNWERRLYHALFWGYNISTSLIALNKQLEPAPGVPTSTDLLVYIAGIHIITTWIAFYVIGYQVVPSFMRLLLTVRGKNEILLPNLLFVAGSWFIMLCLFNISDYYSFGYAIRHFTPVPGYITRVYTILEKGGPLGFLSDWFTYTFISGYNVSYVLLPLLLRIIREAISWGVFSISVTEKNKQLITDQLKVVEENKHLLEDQIKTLKDQINPHFLFNVFNAIYAQIHTTNAGARTLLGNLSKLMRYTLYETDDLFVSLALELDFIRNYIDIEKSRVFSPERIEITIIGDPKPYQVPPLLLVTFIENAFKHGLGNSYLEGWVRIRIVINTTKDCLETEIKNYVSPDEPSLNGTPIIDQLPKIGGLGLKNATKRLDYLFHDRYTLRVIQPENEYHVNLSIPLNRV</sequence>
<dbReference type="Proteomes" id="UP000198598">
    <property type="component" value="Unassembled WGS sequence"/>
</dbReference>
<feature type="transmembrane region" description="Helical" evidence="2">
    <location>
        <begin position="33"/>
        <end position="54"/>
    </location>
</feature>
<dbReference type="EMBL" id="FOLQ01000015">
    <property type="protein sequence ID" value="SFE53888.1"/>
    <property type="molecule type" value="Genomic_DNA"/>
</dbReference>
<evidence type="ECO:0000256" key="1">
    <source>
        <dbReference type="SAM" id="Coils"/>
    </source>
</evidence>
<keyword evidence="4" id="KW-0418">Kinase</keyword>
<dbReference type="PANTHER" id="PTHR34220">
    <property type="entry name" value="SENSOR HISTIDINE KINASE YPDA"/>
    <property type="match status" value="1"/>
</dbReference>
<feature type="transmembrane region" description="Helical" evidence="2">
    <location>
        <begin position="166"/>
        <end position="186"/>
    </location>
</feature>
<evidence type="ECO:0000313" key="4">
    <source>
        <dbReference type="EMBL" id="SFE53888.1"/>
    </source>
</evidence>
<dbReference type="OrthoDB" id="9792992at2"/>
<accession>A0A1I2BDB2</accession>
<dbReference type="AlphaFoldDB" id="A0A1I2BDB2"/>
<feature type="transmembrane region" description="Helical" evidence="2">
    <location>
        <begin position="106"/>
        <end position="127"/>
    </location>
</feature>
<reference evidence="4 5" key="1">
    <citation type="submission" date="2016-10" db="EMBL/GenBank/DDBJ databases">
        <authorList>
            <person name="de Groot N.N."/>
        </authorList>
    </citation>
    <scope>NUCLEOTIDE SEQUENCE [LARGE SCALE GENOMIC DNA]</scope>
    <source>
        <strain evidence="4 5">DSM 26130</strain>
    </source>
</reference>
<evidence type="ECO:0000259" key="3">
    <source>
        <dbReference type="Pfam" id="PF06580"/>
    </source>
</evidence>
<keyword evidence="1" id="KW-0175">Coiled coil</keyword>
<dbReference type="GO" id="GO:0016020">
    <property type="term" value="C:membrane"/>
    <property type="evidence" value="ECO:0007669"/>
    <property type="project" value="InterPro"/>
</dbReference>
<dbReference type="Pfam" id="PF06580">
    <property type="entry name" value="His_kinase"/>
    <property type="match status" value="1"/>
</dbReference>
<keyword evidence="5" id="KW-1185">Reference proteome</keyword>
<keyword evidence="2" id="KW-0472">Membrane</keyword>
<organism evidence="4 5">
    <name type="scientific">Spirosoma endophyticum</name>
    <dbReference type="NCBI Taxonomy" id="662367"/>
    <lineage>
        <taxon>Bacteria</taxon>
        <taxon>Pseudomonadati</taxon>
        <taxon>Bacteroidota</taxon>
        <taxon>Cytophagia</taxon>
        <taxon>Cytophagales</taxon>
        <taxon>Cytophagaceae</taxon>
        <taxon>Spirosoma</taxon>
    </lineage>
</organism>
<keyword evidence="4" id="KW-0808">Transferase</keyword>